<evidence type="ECO:0000256" key="2">
    <source>
        <dbReference type="ARBA" id="ARBA00023242"/>
    </source>
</evidence>
<dbReference type="CDD" id="cd00067">
    <property type="entry name" value="GAL4"/>
    <property type="match status" value="1"/>
</dbReference>
<organism evidence="5 6">
    <name type="scientific">Coleophoma cylindrospora</name>
    <dbReference type="NCBI Taxonomy" id="1849047"/>
    <lineage>
        <taxon>Eukaryota</taxon>
        <taxon>Fungi</taxon>
        <taxon>Dikarya</taxon>
        <taxon>Ascomycota</taxon>
        <taxon>Pezizomycotina</taxon>
        <taxon>Leotiomycetes</taxon>
        <taxon>Helotiales</taxon>
        <taxon>Dermateaceae</taxon>
        <taxon>Coleophoma</taxon>
    </lineage>
</organism>
<dbReference type="CDD" id="cd12148">
    <property type="entry name" value="fungal_TF_MHR"/>
    <property type="match status" value="1"/>
</dbReference>
<dbReference type="SMART" id="SM00066">
    <property type="entry name" value="GAL4"/>
    <property type="match status" value="1"/>
</dbReference>
<dbReference type="GO" id="GO:0005634">
    <property type="term" value="C:nucleus"/>
    <property type="evidence" value="ECO:0007669"/>
    <property type="project" value="UniProtKB-SubCell"/>
</dbReference>
<evidence type="ECO:0000313" key="6">
    <source>
        <dbReference type="Proteomes" id="UP000256645"/>
    </source>
</evidence>
<evidence type="ECO:0000259" key="4">
    <source>
        <dbReference type="PROSITE" id="PS50048"/>
    </source>
</evidence>
<reference evidence="5 6" key="1">
    <citation type="journal article" date="2018" name="IMA Fungus">
        <title>IMA Genome-F 9: Draft genome sequence of Annulohypoxylon stygium, Aspergillus mulundensis, Berkeleyomyces basicola (syn. Thielaviopsis basicola), Ceratocystis smalleyi, two Cercospora beticola strains, Coleophoma cylindrospora, Fusarium fracticaudum, Phialophora cf. hyalina, and Morchella septimelata.</title>
        <authorList>
            <person name="Wingfield B.D."/>
            <person name="Bills G.F."/>
            <person name="Dong Y."/>
            <person name="Huang W."/>
            <person name="Nel W.J."/>
            <person name="Swalarsk-Parry B.S."/>
            <person name="Vaghefi N."/>
            <person name="Wilken P.M."/>
            <person name="An Z."/>
            <person name="de Beer Z.W."/>
            <person name="De Vos L."/>
            <person name="Chen L."/>
            <person name="Duong T.A."/>
            <person name="Gao Y."/>
            <person name="Hammerbacher A."/>
            <person name="Kikkert J.R."/>
            <person name="Li Y."/>
            <person name="Li H."/>
            <person name="Li K."/>
            <person name="Li Q."/>
            <person name="Liu X."/>
            <person name="Ma X."/>
            <person name="Naidoo K."/>
            <person name="Pethybridge S.J."/>
            <person name="Sun J."/>
            <person name="Steenkamp E.T."/>
            <person name="van der Nest M.A."/>
            <person name="van Wyk S."/>
            <person name="Wingfield M.J."/>
            <person name="Xiong C."/>
            <person name="Yue Q."/>
            <person name="Zhang X."/>
        </authorList>
    </citation>
    <scope>NUCLEOTIDE SEQUENCE [LARGE SCALE GENOMIC DNA]</scope>
    <source>
        <strain evidence="5 6">BP6252</strain>
    </source>
</reference>
<gene>
    <name evidence="5" type="ORF">BP6252_05512</name>
</gene>
<dbReference type="InterPro" id="IPR001138">
    <property type="entry name" value="Zn2Cys6_DnaBD"/>
</dbReference>
<dbReference type="GO" id="GO:0045944">
    <property type="term" value="P:positive regulation of transcription by RNA polymerase II"/>
    <property type="evidence" value="ECO:0007669"/>
    <property type="project" value="TreeGrafter"/>
</dbReference>
<dbReference type="InterPro" id="IPR036864">
    <property type="entry name" value="Zn2-C6_fun-type_DNA-bd_sf"/>
</dbReference>
<comment type="subcellular location">
    <subcellularLocation>
        <location evidence="1">Nucleus</location>
    </subcellularLocation>
</comment>
<dbReference type="Proteomes" id="UP000256645">
    <property type="component" value="Unassembled WGS sequence"/>
</dbReference>
<feature type="region of interest" description="Disordered" evidence="3">
    <location>
        <begin position="195"/>
        <end position="214"/>
    </location>
</feature>
<dbReference type="SUPFAM" id="SSF57701">
    <property type="entry name" value="Zn2/Cys6 DNA-binding domain"/>
    <property type="match status" value="1"/>
</dbReference>
<dbReference type="InterPro" id="IPR021858">
    <property type="entry name" value="Fun_TF"/>
</dbReference>
<dbReference type="EMBL" id="PDLM01000005">
    <property type="protein sequence ID" value="RDW77459.1"/>
    <property type="molecule type" value="Genomic_DNA"/>
</dbReference>
<feature type="compositionally biased region" description="Basic and acidic residues" evidence="3">
    <location>
        <begin position="125"/>
        <end position="138"/>
    </location>
</feature>
<accession>A0A3D8RTT6</accession>
<dbReference type="PROSITE" id="PS50048">
    <property type="entry name" value="ZN2_CY6_FUNGAL_2"/>
    <property type="match status" value="1"/>
</dbReference>
<feature type="region of interest" description="Disordered" evidence="3">
    <location>
        <begin position="609"/>
        <end position="634"/>
    </location>
</feature>
<name>A0A3D8RTT6_9HELO</name>
<evidence type="ECO:0000256" key="1">
    <source>
        <dbReference type="ARBA" id="ARBA00004123"/>
    </source>
</evidence>
<dbReference type="Pfam" id="PF11951">
    <property type="entry name" value="Fungal_trans_2"/>
    <property type="match status" value="1"/>
</dbReference>
<dbReference type="GO" id="GO:0000976">
    <property type="term" value="F:transcription cis-regulatory region binding"/>
    <property type="evidence" value="ECO:0007669"/>
    <property type="project" value="TreeGrafter"/>
</dbReference>
<evidence type="ECO:0000313" key="5">
    <source>
        <dbReference type="EMBL" id="RDW77459.1"/>
    </source>
</evidence>
<dbReference type="Pfam" id="PF00172">
    <property type="entry name" value="Zn_clus"/>
    <property type="match status" value="1"/>
</dbReference>
<dbReference type="Gene3D" id="4.10.240.10">
    <property type="entry name" value="Zn(2)-C6 fungal-type DNA-binding domain"/>
    <property type="match status" value="1"/>
</dbReference>
<sequence length="634" mass="71255">MESASENSSNHTPPVTGPITARVQRKKAPRKSRSKGLRTKTGCITCRKRHKKCNEAQPICGNCALTDRTCIWPDQVIGEHIPQSEAIQDPASRVVPAPAHEPGLEDAFKNCEADLNPKPLNSADSIHDSDRLNTPEDLHSSSLSQYLATKITSPFTNNLSPSNTVGSEYLTADLASLRWLDLLAADAVQANRGFTRPSSPAFEEPEPFSNSLDESQISAHPEFPKAANDTDLHPWKSYKDIVLRPAEVPIFRNFVERSSLWLDLFDPDNHFSVYTLRLALRNTGLMKAILALSAQHLSRQQPTNGSDNNDPNLAIQYYYEALHYVQTALQYNSYAYSEELLATALIISTYEMLDESDSGWQRHLKGVFWIQRSQDADGASGGIRQAVWWAWLRQDVWAAFKERRRCLSFWKPIKDYPELNQHEIIHRVTYLFSQAVNYCAEPTNITVKESVQQRLEAADELFAMLDRWKSFLGEDFKPLPTSTDLSSAFQPLWIHPPQLGVALQMFYFAKILITLHRPAMSGFNSYMKVQKQLSEAVAVICGIAMELHDEGCQIISSQCLYGAGLCVQDPAQRKQILSLISLCESRTGWPMSTLCDDLCQEWKKGDADEGRNAEDLSSNDMSGVGRVQKKVQIT</sequence>
<proteinExistence type="predicted"/>
<feature type="region of interest" description="Disordered" evidence="3">
    <location>
        <begin position="112"/>
        <end position="138"/>
    </location>
</feature>
<dbReference type="PROSITE" id="PS00463">
    <property type="entry name" value="ZN2_CY6_FUNGAL_1"/>
    <property type="match status" value="1"/>
</dbReference>
<dbReference type="AlphaFoldDB" id="A0A3D8RTT6"/>
<feature type="compositionally biased region" description="Polar residues" evidence="3">
    <location>
        <begin position="1"/>
        <end position="13"/>
    </location>
</feature>
<feature type="compositionally biased region" description="Low complexity" evidence="3">
    <location>
        <begin position="197"/>
        <end position="211"/>
    </location>
</feature>
<dbReference type="PANTHER" id="PTHR37534:SF3">
    <property type="entry name" value="ZN(II)2CYS6 TRANSCRIPTION FACTOR (EUROFUNG)"/>
    <property type="match status" value="1"/>
</dbReference>
<feature type="compositionally biased region" description="Basic residues" evidence="3">
    <location>
        <begin position="23"/>
        <end position="36"/>
    </location>
</feature>
<protein>
    <recommendedName>
        <fullName evidence="4">Zn(2)-C6 fungal-type domain-containing protein</fullName>
    </recommendedName>
</protein>
<dbReference type="GO" id="GO:0000981">
    <property type="term" value="F:DNA-binding transcription factor activity, RNA polymerase II-specific"/>
    <property type="evidence" value="ECO:0007669"/>
    <property type="project" value="InterPro"/>
</dbReference>
<keyword evidence="2" id="KW-0539">Nucleus</keyword>
<feature type="domain" description="Zn(2)-C6 fungal-type" evidence="4">
    <location>
        <begin position="42"/>
        <end position="72"/>
    </location>
</feature>
<feature type="region of interest" description="Disordered" evidence="3">
    <location>
        <begin position="1"/>
        <end position="36"/>
    </location>
</feature>
<dbReference type="STRING" id="1849047.A0A3D8RTT6"/>
<keyword evidence="6" id="KW-1185">Reference proteome</keyword>
<comment type="caution">
    <text evidence="5">The sequence shown here is derived from an EMBL/GenBank/DDBJ whole genome shotgun (WGS) entry which is preliminary data.</text>
</comment>
<dbReference type="OrthoDB" id="5319341at2759"/>
<dbReference type="PANTHER" id="PTHR37534">
    <property type="entry name" value="TRANSCRIPTIONAL ACTIVATOR PROTEIN UGA3"/>
    <property type="match status" value="1"/>
</dbReference>
<dbReference type="GO" id="GO:0008270">
    <property type="term" value="F:zinc ion binding"/>
    <property type="evidence" value="ECO:0007669"/>
    <property type="project" value="InterPro"/>
</dbReference>
<evidence type="ECO:0000256" key="3">
    <source>
        <dbReference type="SAM" id="MobiDB-lite"/>
    </source>
</evidence>